<organism evidence="3 5">
    <name type="scientific">Puccinia graminis f. sp. tritici</name>
    <dbReference type="NCBI Taxonomy" id="56615"/>
    <lineage>
        <taxon>Eukaryota</taxon>
        <taxon>Fungi</taxon>
        <taxon>Dikarya</taxon>
        <taxon>Basidiomycota</taxon>
        <taxon>Pucciniomycotina</taxon>
        <taxon>Pucciniomycetes</taxon>
        <taxon>Pucciniales</taxon>
        <taxon>Pucciniaceae</taxon>
        <taxon>Puccinia</taxon>
    </lineage>
</organism>
<dbReference type="AlphaFoldDB" id="A0A5B0RQ37"/>
<comment type="caution">
    <text evidence="3">The sequence shown here is derived from an EMBL/GenBank/DDBJ whole genome shotgun (WGS) entry which is preliminary data.</text>
</comment>
<protein>
    <submittedName>
        <fullName evidence="3">Uncharacterized protein</fullName>
    </submittedName>
</protein>
<name>A0A5B0RQ37_PUCGR</name>
<feature type="region of interest" description="Disordered" evidence="1">
    <location>
        <begin position="1"/>
        <end position="33"/>
    </location>
</feature>
<gene>
    <name evidence="2" type="ORF">PGT21_012812</name>
    <name evidence="3" type="ORF">PGTUg99_017157</name>
</gene>
<dbReference type="Proteomes" id="UP000325313">
    <property type="component" value="Unassembled WGS sequence"/>
</dbReference>
<evidence type="ECO:0000313" key="4">
    <source>
        <dbReference type="Proteomes" id="UP000324748"/>
    </source>
</evidence>
<feature type="compositionally biased region" description="Low complexity" evidence="1">
    <location>
        <begin position="16"/>
        <end position="29"/>
    </location>
</feature>
<sequence length="62" mass="6734">MSDTVPPTGSQEQLADSTRGSTRTTNGTDMSTPKEWFKAALKVQNSAITQAQEDCRQALEDC</sequence>
<evidence type="ECO:0000256" key="1">
    <source>
        <dbReference type="SAM" id="MobiDB-lite"/>
    </source>
</evidence>
<dbReference type="Proteomes" id="UP000324748">
    <property type="component" value="Unassembled WGS sequence"/>
</dbReference>
<dbReference type="EMBL" id="VDEP01000170">
    <property type="protein sequence ID" value="KAA1126764.1"/>
    <property type="molecule type" value="Genomic_DNA"/>
</dbReference>
<evidence type="ECO:0000313" key="5">
    <source>
        <dbReference type="Proteomes" id="UP000325313"/>
    </source>
</evidence>
<accession>A0A5B0RQ37</accession>
<dbReference type="EMBL" id="VSWC01000145">
    <property type="protein sequence ID" value="KAA1076598.1"/>
    <property type="molecule type" value="Genomic_DNA"/>
</dbReference>
<evidence type="ECO:0000313" key="3">
    <source>
        <dbReference type="EMBL" id="KAA1126764.1"/>
    </source>
</evidence>
<feature type="compositionally biased region" description="Polar residues" evidence="1">
    <location>
        <begin position="1"/>
        <end position="15"/>
    </location>
</feature>
<reference evidence="4 5" key="1">
    <citation type="submission" date="2019-05" db="EMBL/GenBank/DDBJ databases">
        <title>Emergence of the Ug99 lineage of the wheat stem rust pathogen through somatic hybridization.</title>
        <authorList>
            <person name="Li F."/>
            <person name="Upadhyaya N.M."/>
            <person name="Sperschneider J."/>
            <person name="Matny O."/>
            <person name="Nguyen-Phuc H."/>
            <person name="Mago R."/>
            <person name="Raley C."/>
            <person name="Miller M.E."/>
            <person name="Silverstein K.A.T."/>
            <person name="Henningsen E."/>
            <person name="Hirsch C.D."/>
            <person name="Visser B."/>
            <person name="Pretorius Z.A."/>
            <person name="Steffenson B.J."/>
            <person name="Schwessinger B."/>
            <person name="Dodds P.N."/>
            <person name="Figueroa M."/>
        </authorList>
    </citation>
    <scope>NUCLEOTIDE SEQUENCE [LARGE SCALE GENOMIC DNA]</scope>
    <source>
        <strain evidence="2">21-0</strain>
        <strain evidence="3 5">Ug99</strain>
    </source>
</reference>
<evidence type="ECO:0000313" key="2">
    <source>
        <dbReference type="EMBL" id="KAA1076598.1"/>
    </source>
</evidence>
<keyword evidence="4" id="KW-1185">Reference proteome</keyword>
<proteinExistence type="predicted"/>